<dbReference type="EMBL" id="UFQT01002845">
    <property type="protein sequence ID" value="SSX34126.1"/>
    <property type="molecule type" value="Genomic_DNA"/>
</dbReference>
<sequence length="327" mass="37584">MKSRKGKNVKGNNNKKDEIEIQLEIPEEYLKGIDENFKFECHPAWVQVDDICPALSPFQSDPDFQSKMENVTHSLRKHISENSSREVIQEAFKSLMELIISGKYDTEAKYVWLISCASRILLQKIRFSVNVLLESSIFSAYNSDSLFCPAKMHHISKELYQITKGNTLGIAHLVEKLFHLNSVLNYVCICLVSAGINRIYLKADPDIFQPLRPSDITNILKEVRMSQNVLNFTELNELLILLSLYNKLVVMNLSLNDIFPNDLVKYFCSGKSSYIETNKKWLTDASFYVGRAMKKLNTCPSLLKLQQQILFELQYGLGDLLSEVWHI</sequence>
<accession>A0A336MV33</accession>
<dbReference type="VEuPathDB" id="VectorBase:CSON007506"/>
<proteinExistence type="predicted"/>
<reference evidence="1" key="1">
    <citation type="submission" date="2018-07" db="EMBL/GenBank/DDBJ databases">
        <authorList>
            <person name="Quirk P.G."/>
            <person name="Krulwich T.A."/>
        </authorList>
    </citation>
    <scope>NUCLEOTIDE SEQUENCE</scope>
</reference>
<gene>
    <name evidence="1" type="primary">CSON007506</name>
</gene>
<name>A0A336MV33_CULSO</name>
<protein>
    <submittedName>
        <fullName evidence="1">CSON007506 protein</fullName>
    </submittedName>
</protein>
<evidence type="ECO:0000313" key="1">
    <source>
        <dbReference type="EMBL" id="SSX34126.1"/>
    </source>
</evidence>
<organism evidence="1">
    <name type="scientific">Culicoides sonorensis</name>
    <name type="common">Biting midge</name>
    <dbReference type="NCBI Taxonomy" id="179676"/>
    <lineage>
        <taxon>Eukaryota</taxon>
        <taxon>Metazoa</taxon>
        <taxon>Ecdysozoa</taxon>
        <taxon>Arthropoda</taxon>
        <taxon>Hexapoda</taxon>
        <taxon>Insecta</taxon>
        <taxon>Pterygota</taxon>
        <taxon>Neoptera</taxon>
        <taxon>Endopterygota</taxon>
        <taxon>Diptera</taxon>
        <taxon>Nematocera</taxon>
        <taxon>Chironomoidea</taxon>
        <taxon>Ceratopogonidae</taxon>
        <taxon>Ceratopogoninae</taxon>
        <taxon>Culicoides</taxon>
        <taxon>Monoculicoides</taxon>
    </lineage>
</organism>
<dbReference type="AlphaFoldDB" id="A0A336MV33"/>